<dbReference type="Pfam" id="PF01022">
    <property type="entry name" value="HTH_5"/>
    <property type="match status" value="1"/>
</dbReference>
<dbReference type="PANTHER" id="PTHR43132">
    <property type="entry name" value="ARSENICAL RESISTANCE OPERON REPRESSOR ARSR-RELATED"/>
    <property type="match status" value="1"/>
</dbReference>
<dbReference type="InterPro" id="IPR036390">
    <property type="entry name" value="WH_DNA-bd_sf"/>
</dbReference>
<keyword evidence="2" id="KW-0238">DNA-binding</keyword>
<dbReference type="InterPro" id="IPR051011">
    <property type="entry name" value="Metal_resp_trans_reg"/>
</dbReference>
<feature type="domain" description="HTH arsR-type" evidence="4">
    <location>
        <begin position="2"/>
        <end position="96"/>
    </location>
</feature>
<gene>
    <name evidence="5" type="ORF">FRUB_10023</name>
</gene>
<dbReference type="OrthoDB" id="9799175at2"/>
<keyword evidence="6" id="KW-1185">Reference proteome</keyword>
<dbReference type="RefSeq" id="WP_088260369.1">
    <property type="nucleotide sequence ID" value="NZ_NIDE01000019.1"/>
</dbReference>
<dbReference type="GO" id="GO:0003700">
    <property type="term" value="F:DNA-binding transcription factor activity"/>
    <property type="evidence" value="ECO:0007669"/>
    <property type="project" value="InterPro"/>
</dbReference>
<protein>
    <recommendedName>
        <fullName evidence="4">HTH arsR-type domain-containing protein</fullName>
    </recommendedName>
</protein>
<dbReference type="SUPFAM" id="SSF46785">
    <property type="entry name" value="Winged helix' DNA-binding domain"/>
    <property type="match status" value="1"/>
</dbReference>
<dbReference type="GO" id="GO:0003677">
    <property type="term" value="F:DNA binding"/>
    <property type="evidence" value="ECO:0007669"/>
    <property type="project" value="UniProtKB-KW"/>
</dbReference>
<evidence type="ECO:0000259" key="4">
    <source>
        <dbReference type="PROSITE" id="PS50987"/>
    </source>
</evidence>
<dbReference type="Proteomes" id="UP000214646">
    <property type="component" value="Unassembled WGS sequence"/>
</dbReference>
<dbReference type="Gene3D" id="1.10.10.10">
    <property type="entry name" value="Winged helix-like DNA-binding domain superfamily/Winged helix DNA-binding domain"/>
    <property type="match status" value="1"/>
</dbReference>
<organism evidence="5 6">
    <name type="scientific">Fimbriiglobus ruber</name>
    <dbReference type="NCBI Taxonomy" id="1908690"/>
    <lineage>
        <taxon>Bacteria</taxon>
        <taxon>Pseudomonadati</taxon>
        <taxon>Planctomycetota</taxon>
        <taxon>Planctomycetia</taxon>
        <taxon>Gemmatales</taxon>
        <taxon>Gemmataceae</taxon>
        <taxon>Fimbriiglobus</taxon>
    </lineage>
</organism>
<keyword evidence="3" id="KW-0804">Transcription</keyword>
<dbReference type="EMBL" id="NIDE01000019">
    <property type="protein sequence ID" value="OWK35181.1"/>
    <property type="molecule type" value="Genomic_DNA"/>
</dbReference>
<evidence type="ECO:0000313" key="5">
    <source>
        <dbReference type="EMBL" id="OWK35181.1"/>
    </source>
</evidence>
<dbReference type="PANTHER" id="PTHR43132:SF6">
    <property type="entry name" value="HTH-TYPE TRANSCRIPTIONAL REPRESSOR CZRA"/>
    <property type="match status" value="1"/>
</dbReference>
<evidence type="ECO:0000256" key="3">
    <source>
        <dbReference type="ARBA" id="ARBA00023163"/>
    </source>
</evidence>
<reference evidence="6" key="1">
    <citation type="submission" date="2017-06" db="EMBL/GenBank/DDBJ databases">
        <title>Genome analysis of Fimbriiglobus ruber SP5, the first member of the order Planctomycetales with confirmed chitinolytic capability.</title>
        <authorList>
            <person name="Ravin N.V."/>
            <person name="Rakitin A.L."/>
            <person name="Ivanova A.A."/>
            <person name="Beletsky A.V."/>
            <person name="Kulichevskaya I.S."/>
            <person name="Mardanov A.V."/>
            <person name="Dedysh S.N."/>
        </authorList>
    </citation>
    <scope>NUCLEOTIDE SEQUENCE [LARGE SCALE GENOMIC DNA]</scope>
    <source>
        <strain evidence="6">SP5</strain>
    </source>
</reference>
<evidence type="ECO:0000313" key="6">
    <source>
        <dbReference type="Proteomes" id="UP000214646"/>
    </source>
</evidence>
<dbReference type="PRINTS" id="PR00778">
    <property type="entry name" value="HTHARSR"/>
</dbReference>
<dbReference type="InterPro" id="IPR036388">
    <property type="entry name" value="WH-like_DNA-bd_sf"/>
</dbReference>
<evidence type="ECO:0000256" key="2">
    <source>
        <dbReference type="ARBA" id="ARBA00023125"/>
    </source>
</evidence>
<sequence>MTDFKQAEQCAKLFLALAEPSRIRIIDILRVDKKTVIDLAMLLKTEIVNVTHHLNVLHEVGLIQRKKFGRVFEYSLNPEMVSEDGAVYLDLGLYRVVLPAVE</sequence>
<dbReference type="InterPro" id="IPR011991">
    <property type="entry name" value="ArsR-like_HTH"/>
</dbReference>
<accession>A0A225D0Q8</accession>
<dbReference type="AlphaFoldDB" id="A0A225D0Q8"/>
<dbReference type="InterPro" id="IPR001845">
    <property type="entry name" value="HTH_ArsR_DNA-bd_dom"/>
</dbReference>
<name>A0A225D0Q8_9BACT</name>
<keyword evidence="1" id="KW-0805">Transcription regulation</keyword>
<dbReference type="SMART" id="SM00418">
    <property type="entry name" value="HTH_ARSR"/>
    <property type="match status" value="1"/>
</dbReference>
<dbReference type="NCBIfam" id="NF033788">
    <property type="entry name" value="HTH_metalloreg"/>
    <property type="match status" value="1"/>
</dbReference>
<proteinExistence type="predicted"/>
<dbReference type="CDD" id="cd00090">
    <property type="entry name" value="HTH_ARSR"/>
    <property type="match status" value="1"/>
</dbReference>
<dbReference type="PROSITE" id="PS50987">
    <property type="entry name" value="HTH_ARSR_2"/>
    <property type="match status" value="1"/>
</dbReference>
<evidence type="ECO:0000256" key="1">
    <source>
        <dbReference type="ARBA" id="ARBA00023015"/>
    </source>
</evidence>
<comment type="caution">
    <text evidence="5">The sequence shown here is derived from an EMBL/GenBank/DDBJ whole genome shotgun (WGS) entry which is preliminary data.</text>
</comment>